<dbReference type="PROSITE" id="PS00622">
    <property type="entry name" value="HTH_LUXR_1"/>
    <property type="match status" value="1"/>
</dbReference>
<evidence type="ECO:0000259" key="6">
    <source>
        <dbReference type="PROSITE" id="PS50043"/>
    </source>
</evidence>
<evidence type="ECO:0000313" key="9">
    <source>
        <dbReference type="Proteomes" id="UP001144372"/>
    </source>
</evidence>
<keyword evidence="2" id="KW-0805">Transcription regulation</keyword>
<accession>A0A9W6L809</accession>
<evidence type="ECO:0000256" key="2">
    <source>
        <dbReference type="ARBA" id="ARBA00023015"/>
    </source>
</evidence>
<dbReference type="GO" id="GO:0003677">
    <property type="term" value="F:DNA binding"/>
    <property type="evidence" value="ECO:0007669"/>
    <property type="project" value="UniProtKB-KW"/>
</dbReference>
<dbReference type="InterPro" id="IPR058245">
    <property type="entry name" value="NreC/VraR/RcsB-like_REC"/>
</dbReference>
<dbReference type="PANTHER" id="PTHR43214">
    <property type="entry name" value="TWO-COMPONENT RESPONSE REGULATOR"/>
    <property type="match status" value="1"/>
</dbReference>
<dbReference type="GO" id="GO:0000160">
    <property type="term" value="P:phosphorelay signal transduction system"/>
    <property type="evidence" value="ECO:0007669"/>
    <property type="project" value="InterPro"/>
</dbReference>
<evidence type="ECO:0000259" key="7">
    <source>
        <dbReference type="PROSITE" id="PS50110"/>
    </source>
</evidence>
<reference evidence="8" key="1">
    <citation type="submission" date="2022-12" db="EMBL/GenBank/DDBJ databases">
        <title>Reference genome sequencing for broad-spectrum identification of bacterial and archaeal isolates by mass spectrometry.</title>
        <authorList>
            <person name="Sekiguchi Y."/>
            <person name="Tourlousse D.M."/>
        </authorList>
    </citation>
    <scope>NUCLEOTIDE SEQUENCE</scope>
    <source>
        <strain evidence="8">ASRB1</strain>
    </source>
</reference>
<dbReference type="EMBL" id="BSDR01000001">
    <property type="protein sequence ID" value="GLI35203.1"/>
    <property type="molecule type" value="Genomic_DNA"/>
</dbReference>
<evidence type="ECO:0000256" key="3">
    <source>
        <dbReference type="ARBA" id="ARBA00023125"/>
    </source>
</evidence>
<dbReference type="InterPro" id="IPR001789">
    <property type="entry name" value="Sig_transdc_resp-reg_receiver"/>
</dbReference>
<dbReference type="InterPro" id="IPR039420">
    <property type="entry name" value="WalR-like"/>
</dbReference>
<dbReference type="FunFam" id="1.10.10.10:FF:000153">
    <property type="entry name" value="LuxR family transcriptional regulator"/>
    <property type="match status" value="1"/>
</dbReference>
<keyword evidence="4" id="KW-0804">Transcription</keyword>
<keyword evidence="9" id="KW-1185">Reference proteome</keyword>
<name>A0A9W6L809_9BACT</name>
<dbReference type="InterPro" id="IPR016032">
    <property type="entry name" value="Sig_transdc_resp-reg_C-effctor"/>
</dbReference>
<dbReference type="Pfam" id="PF00072">
    <property type="entry name" value="Response_reg"/>
    <property type="match status" value="1"/>
</dbReference>
<protein>
    <submittedName>
        <fullName evidence="8">DNA-binding response regulator</fullName>
    </submittedName>
</protein>
<dbReference type="SUPFAM" id="SSF52172">
    <property type="entry name" value="CheY-like"/>
    <property type="match status" value="1"/>
</dbReference>
<keyword evidence="1 5" id="KW-0597">Phosphoprotein</keyword>
<dbReference type="SUPFAM" id="SSF46894">
    <property type="entry name" value="C-terminal effector domain of the bipartite response regulators"/>
    <property type="match status" value="1"/>
</dbReference>
<gene>
    <name evidence="8" type="ORF">DAMNIGENAA_26360</name>
</gene>
<dbReference type="SMART" id="SM00421">
    <property type="entry name" value="HTH_LUXR"/>
    <property type="match status" value="1"/>
</dbReference>
<dbReference type="InterPro" id="IPR011006">
    <property type="entry name" value="CheY-like_superfamily"/>
</dbReference>
<evidence type="ECO:0000256" key="5">
    <source>
        <dbReference type="PROSITE-ProRule" id="PRU00169"/>
    </source>
</evidence>
<dbReference type="CDD" id="cd17535">
    <property type="entry name" value="REC_NarL-like"/>
    <property type="match status" value="1"/>
</dbReference>
<feature type="modified residue" description="4-aspartylphosphate" evidence="5">
    <location>
        <position position="56"/>
    </location>
</feature>
<feature type="domain" description="HTH luxR-type" evidence="6">
    <location>
        <begin position="146"/>
        <end position="211"/>
    </location>
</feature>
<dbReference type="SMART" id="SM00448">
    <property type="entry name" value="REC"/>
    <property type="match status" value="1"/>
</dbReference>
<proteinExistence type="predicted"/>
<evidence type="ECO:0000256" key="4">
    <source>
        <dbReference type="ARBA" id="ARBA00023163"/>
    </source>
</evidence>
<dbReference type="Gene3D" id="3.40.50.2300">
    <property type="match status" value="1"/>
</dbReference>
<dbReference type="PROSITE" id="PS50110">
    <property type="entry name" value="RESPONSE_REGULATORY"/>
    <property type="match status" value="1"/>
</dbReference>
<dbReference type="Proteomes" id="UP001144372">
    <property type="component" value="Unassembled WGS sequence"/>
</dbReference>
<dbReference type="GO" id="GO:0006355">
    <property type="term" value="P:regulation of DNA-templated transcription"/>
    <property type="evidence" value="ECO:0007669"/>
    <property type="project" value="InterPro"/>
</dbReference>
<dbReference type="CDD" id="cd06170">
    <property type="entry name" value="LuxR_C_like"/>
    <property type="match status" value="1"/>
</dbReference>
<evidence type="ECO:0000256" key="1">
    <source>
        <dbReference type="ARBA" id="ARBA00022553"/>
    </source>
</evidence>
<organism evidence="8 9">
    <name type="scientific">Desulforhabdus amnigena</name>
    <dbReference type="NCBI Taxonomy" id="40218"/>
    <lineage>
        <taxon>Bacteria</taxon>
        <taxon>Pseudomonadati</taxon>
        <taxon>Thermodesulfobacteriota</taxon>
        <taxon>Syntrophobacteria</taxon>
        <taxon>Syntrophobacterales</taxon>
        <taxon>Syntrophobacteraceae</taxon>
        <taxon>Desulforhabdus</taxon>
    </lineage>
</organism>
<sequence length="213" mass="24376">MVSIRVVLADDHPYILRGLEDILRMEGDFEVLASCTNGEEACEAVQKHIPDILVLDIRMPGKDGMTVLKEIHDLCIPVKVVFLTAEISEEEVLESFRLGLKAIVLKEMAPKLLVQCLRKVYAGEVWIERHSFSKAMDKLLHCKERAKEVQDLLTDREIEVVKMIAQGARNTEIAERLFISESTVKRHLYNIFKKLNIESRTQLALYAKDKCLK</sequence>
<dbReference type="Pfam" id="PF00196">
    <property type="entry name" value="GerE"/>
    <property type="match status" value="1"/>
</dbReference>
<dbReference type="InterPro" id="IPR000792">
    <property type="entry name" value="Tscrpt_reg_LuxR_C"/>
</dbReference>
<dbReference type="AlphaFoldDB" id="A0A9W6L809"/>
<keyword evidence="3 8" id="KW-0238">DNA-binding</keyword>
<comment type="caution">
    <text evidence="8">The sequence shown here is derived from an EMBL/GenBank/DDBJ whole genome shotgun (WGS) entry which is preliminary data.</text>
</comment>
<dbReference type="PROSITE" id="PS50043">
    <property type="entry name" value="HTH_LUXR_2"/>
    <property type="match status" value="1"/>
</dbReference>
<dbReference type="PRINTS" id="PR00038">
    <property type="entry name" value="HTHLUXR"/>
</dbReference>
<evidence type="ECO:0000313" key="8">
    <source>
        <dbReference type="EMBL" id="GLI35203.1"/>
    </source>
</evidence>
<dbReference type="RefSeq" id="WP_281794825.1">
    <property type="nucleotide sequence ID" value="NZ_BSDR01000001.1"/>
</dbReference>
<feature type="domain" description="Response regulatory" evidence="7">
    <location>
        <begin position="5"/>
        <end position="121"/>
    </location>
</feature>